<gene>
    <name evidence="1" type="ORF">HND93_18820</name>
</gene>
<dbReference type="RefSeq" id="WP_180283544.1">
    <property type="nucleotide sequence ID" value="NZ_JABFDB010000013.1"/>
</dbReference>
<name>A0ABX2TEZ6_9PROT</name>
<evidence type="ECO:0008006" key="3">
    <source>
        <dbReference type="Google" id="ProtNLM"/>
    </source>
</evidence>
<evidence type="ECO:0000313" key="2">
    <source>
        <dbReference type="Proteomes" id="UP000584642"/>
    </source>
</evidence>
<organism evidence="1 2">
    <name type="scientific">Azospirillum oleiclasticum</name>
    <dbReference type="NCBI Taxonomy" id="2735135"/>
    <lineage>
        <taxon>Bacteria</taxon>
        <taxon>Pseudomonadati</taxon>
        <taxon>Pseudomonadota</taxon>
        <taxon>Alphaproteobacteria</taxon>
        <taxon>Rhodospirillales</taxon>
        <taxon>Azospirillaceae</taxon>
        <taxon>Azospirillum</taxon>
    </lineage>
</organism>
<protein>
    <recommendedName>
        <fullName evidence="3">KTSC domain-containing protein</fullName>
    </recommendedName>
</protein>
<accession>A0ABX2TEZ6</accession>
<sequence length="67" mass="7699">MTEKPVWTQQTSKHFILQRGDRKVSLHYEDAGFQSFWAVYDGDRLVDRVPEFMQARGVALQATGARA</sequence>
<evidence type="ECO:0000313" key="1">
    <source>
        <dbReference type="EMBL" id="NYZ21772.1"/>
    </source>
</evidence>
<comment type="caution">
    <text evidence="1">The sequence shown here is derived from an EMBL/GenBank/DDBJ whole genome shotgun (WGS) entry which is preliminary data.</text>
</comment>
<dbReference type="EMBL" id="JABFDB010000013">
    <property type="protein sequence ID" value="NYZ21772.1"/>
    <property type="molecule type" value="Genomic_DNA"/>
</dbReference>
<keyword evidence="2" id="KW-1185">Reference proteome</keyword>
<proteinExistence type="predicted"/>
<dbReference type="Proteomes" id="UP000584642">
    <property type="component" value="Unassembled WGS sequence"/>
</dbReference>
<reference evidence="1 2" key="1">
    <citation type="submission" date="2020-05" db="EMBL/GenBank/DDBJ databases">
        <title>Azospirillum oleiclasticum sp. nov, a nitrogen-fixing and heavy crude oil-emulsifying bacterium isolated from the crude oil of Yumen Oilfield.</title>
        <authorList>
            <person name="Wu D."/>
            <person name="Cai M."/>
            <person name="Zhang X."/>
        </authorList>
    </citation>
    <scope>NUCLEOTIDE SEQUENCE [LARGE SCALE GENOMIC DNA]</scope>
    <source>
        <strain evidence="1 2">ROY-1-1-2</strain>
    </source>
</reference>